<accession>A0ABQ1P542</accession>
<dbReference type="Proteomes" id="UP000597761">
    <property type="component" value="Unassembled WGS sequence"/>
</dbReference>
<name>A0ABQ1P542_9MICC</name>
<protein>
    <recommendedName>
        <fullName evidence="3">DUF4276 family protein</fullName>
    </recommendedName>
</protein>
<proteinExistence type="predicted"/>
<reference evidence="2" key="1">
    <citation type="journal article" date="2019" name="Int. J. Syst. Evol. Microbiol.">
        <title>The Global Catalogue of Microorganisms (GCM) 10K type strain sequencing project: providing services to taxonomists for standard genome sequencing and annotation.</title>
        <authorList>
            <consortium name="The Broad Institute Genomics Platform"/>
            <consortium name="The Broad Institute Genome Sequencing Center for Infectious Disease"/>
            <person name="Wu L."/>
            <person name="Ma J."/>
        </authorList>
    </citation>
    <scope>NUCLEOTIDE SEQUENCE [LARGE SCALE GENOMIC DNA]</scope>
    <source>
        <strain evidence="2">CGMCC 1.15480</strain>
    </source>
</reference>
<dbReference type="RefSeq" id="WP_188667999.1">
    <property type="nucleotide sequence ID" value="NZ_BMJI01000009.1"/>
</dbReference>
<evidence type="ECO:0000313" key="1">
    <source>
        <dbReference type="EMBL" id="GGC91228.1"/>
    </source>
</evidence>
<dbReference type="EMBL" id="BMJI01000009">
    <property type="protein sequence ID" value="GGC91228.1"/>
    <property type="molecule type" value="Genomic_DNA"/>
</dbReference>
<evidence type="ECO:0008006" key="3">
    <source>
        <dbReference type="Google" id="ProtNLM"/>
    </source>
</evidence>
<keyword evidence="2" id="KW-1185">Reference proteome</keyword>
<sequence>MRSVTIAIEDQLSEVLLSRVIAEFSPQLVVGLSIGRKGNGHLRNRLPNLVSAAQAGMPVIMLTDSDGPEAPDVVRSQWMKGLTYESSRFHLAVAVQEVEAWLLADELAVAHMLGKKCRAIPVPTDTIESPKEWLLTQALKSARRIKEQLVREEHGRLKIGEGYNALAARAVSEVWSPARARANSFSLDQFMREMLTW</sequence>
<evidence type="ECO:0000313" key="2">
    <source>
        <dbReference type="Proteomes" id="UP000597761"/>
    </source>
</evidence>
<comment type="caution">
    <text evidence="1">The sequence shown here is derived from an EMBL/GenBank/DDBJ whole genome shotgun (WGS) entry which is preliminary data.</text>
</comment>
<dbReference type="InterPro" id="IPR025455">
    <property type="entry name" value="DUF4276"/>
</dbReference>
<gene>
    <name evidence="1" type="ORF">GCM10011512_17840</name>
</gene>
<dbReference type="Pfam" id="PF14103">
    <property type="entry name" value="DUF4276"/>
    <property type="match status" value="1"/>
</dbReference>
<organism evidence="1 2">
    <name type="scientific">Tersicoccus solisilvae</name>
    <dbReference type="NCBI Taxonomy" id="1882339"/>
    <lineage>
        <taxon>Bacteria</taxon>
        <taxon>Bacillati</taxon>
        <taxon>Actinomycetota</taxon>
        <taxon>Actinomycetes</taxon>
        <taxon>Micrococcales</taxon>
        <taxon>Micrococcaceae</taxon>
        <taxon>Tersicoccus</taxon>
    </lineage>
</organism>